<comment type="similarity">
    <text evidence="11">Belongs to the HSF family.</text>
</comment>
<feature type="transmembrane region" description="Helical" evidence="14">
    <location>
        <begin position="1305"/>
        <end position="1326"/>
    </location>
</feature>
<protein>
    <submittedName>
        <fullName evidence="16">Patched 1</fullName>
    </submittedName>
</protein>
<reference evidence="16 17" key="1">
    <citation type="journal article" date="2021" name="Sci. Rep.">
        <title>The genome of the diatom Chaetoceros tenuissimus carries an ancient integrated fragment of an extant virus.</title>
        <authorList>
            <person name="Hongo Y."/>
            <person name="Kimura K."/>
            <person name="Takaki Y."/>
            <person name="Yoshida Y."/>
            <person name="Baba S."/>
            <person name="Kobayashi G."/>
            <person name="Nagasaki K."/>
            <person name="Hano T."/>
            <person name="Tomaru Y."/>
        </authorList>
    </citation>
    <scope>NUCLEOTIDE SEQUENCE [LARGE SCALE GENOMIC DNA]</scope>
    <source>
        <strain evidence="16 17">NIES-3715</strain>
    </source>
</reference>
<feature type="domain" description="SSD" evidence="15">
    <location>
        <begin position="1170"/>
        <end position="1326"/>
    </location>
</feature>
<evidence type="ECO:0000313" key="17">
    <source>
        <dbReference type="Proteomes" id="UP001054902"/>
    </source>
</evidence>
<dbReference type="Pfam" id="PF00447">
    <property type="entry name" value="HSF_DNA-bind"/>
    <property type="match status" value="1"/>
</dbReference>
<feature type="region of interest" description="Disordered" evidence="13">
    <location>
        <begin position="346"/>
        <end position="369"/>
    </location>
</feature>
<feature type="transmembrane region" description="Helical" evidence="14">
    <location>
        <begin position="1840"/>
        <end position="1863"/>
    </location>
</feature>
<evidence type="ECO:0000256" key="1">
    <source>
        <dbReference type="ARBA" id="ARBA00004123"/>
    </source>
</evidence>
<dbReference type="EMBL" id="BLLK01000020">
    <property type="protein sequence ID" value="GFH45482.1"/>
    <property type="molecule type" value="Genomic_DNA"/>
</dbReference>
<keyword evidence="4 14" id="KW-1133">Transmembrane helix</keyword>
<dbReference type="Pfam" id="PF12349">
    <property type="entry name" value="Sterol-sensing"/>
    <property type="match status" value="1"/>
</dbReference>
<dbReference type="GO" id="GO:0045879">
    <property type="term" value="P:negative regulation of smoothened signaling pathway"/>
    <property type="evidence" value="ECO:0007669"/>
    <property type="project" value="TreeGrafter"/>
</dbReference>
<evidence type="ECO:0000256" key="3">
    <source>
        <dbReference type="ARBA" id="ARBA00022692"/>
    </source>
</evidence>
<dbReference type="Gene3D" id="1.10.10.10">
    <property type="entry name" value="Winged helix-like DNA-binding domain superfamily/Winged helix DNA-binding domain"/>
    <property type="match status" value="1"/>
</dbReference>
<dbReference type="GO" id="GO:0043565">
    <property type="term" value="F:sequence-specific DNA binding"/>
    <property type="evidence" value="ECO:0007669"/>
    <property type="project" value="InterPro"/>
</dbReference>
<dbReference type="SMART" id="SM00415">
    <property type="entry name" value="HSF"/>
    <property type="match status" value="1"/>
</dbReference>
<keyword evidence="8" id="KW-0804">Transcription</keyword>
<evidence type="ECO:0000256" key="10">
    <source>
        <dbReference type="ARBA" id="ARBA00023242"/>
    </source>
</evidence>
<dbReference type="InterPro" id="IPR000731">
    <property type="entry name" value="SSD"/>
</dbReference>
<evidence type="ECO:0000259" key="15">
    <source>
        <dbReference type="PROSITE" id="PS50156"/>
    </source>
</evidence>
<dbReference type="GO" id="GO:0005886">
    <property type="term" value="C:plasma membrane"/>
    <property type="evidence" value="ECO:0007669"/>
    <property type="project" value="TreeGrafter"/>
</dbReference>
<keyword evidence="12" id="KW-0175">Coiled coil</keyword>
<proteinExistence type="inferred from homology"/>
<evidence type="ECO:0000313" key="16">
    <source>
        <dbReference type="EMBL" id="GFH45482.1"/>
    </source>
</evidence>
<dbReference type="PRINTS" id="PR00056">
    <property type="entry name" value="HSFDOMAIN"/>
</dbReference>
<evidence type="ECO:0000256" key="11">
    <source>
        <dbReference type="RuleBase" id="RU004020"/>
    </source>
</evidence>
<evidence type="ECO:0000256" key="5">
    <source>
        <dbReference type="ARBA" id="ARBA00023015"/>
    </source>
</evidence>
<dbReference type="GO" id="GO:0097108">
    <property type="term" value="F:hedgehog family protein binding"/>
    <property type="evidence" value="ECO:0007669"/>
    <property type="project" value="TreeGrafter"/>
</dbReference>
<feature type="transmembrane region" description="Helical" evidence="14">
    <location>
        <begin position="1807"/>
        <end position="1828"/>
    </location>
</feature>
<dbReference type="GO" id="GO:0005634">
    <property type="term" value="C:nucleus"/>
    <property type="evidence" value="ECO:0007669"/>
    <property type="project" value="UniProtKB-SubCell"/>
</dbReference>
<evidence type="ECO:0000256" key="4">
    <source>
        <dbReference type="ARBA" id="ARBA00022989"/>
    </source>
</evidence>
<dbReference type="GO" id="GO:0003700">
    <property type="term" value="F:DNA-binding transcription factor activity"/>
    <property type="evidence" value="ECO:0007669"/>
    <property type="project" value="InterPro"/>
</dbReference>
<feature type="transmembrane region" description="Helical" evidence="14">
    <location>
        <begin position="1692"/>
        <end position="1713"/>
    </location>
</feature>
<keyword evidence="10" id="KW-0539">Nucleus</keyword>
<dbReference type="InterPro" id="IPR053958">
    <property type="entry name" value="HMGCR/SNAP/NPC1-like_SSD"/>
</dbReference>
<evidence type="ECO:0000256" key="9">
    <source>
        <dbReference type="ARBA" id="ARBA00023180"/>
    </source>
</evidence>
<dbReference type="SUPFAM" id="SSF82866">
    <property type="entry name" value="Multidrug efflux transporter AcrB transmembrane domain"/>
    <property type="match status" value="2"/>
</dbReference>
<evidence type="ECO:0000256" key="14">
    <source>
        <dbReference type="SAM" id="Phobius"/>
    </source>
</evidence>
<keyword evidence="5" id="KW-0805">Transcription regulation</keyword>
<evidence type="ECO:0000256" key="7">
    <source>
        <dbReference type="ARBA" id="ARBA00023136"/>
    </source>
</evidence>
<dbReference type="PROSITE" id="PS50156">
    <property type="entry name" value="SSD"/>
    <property type="match status" value="1"/>
</dbReference>
<dbReference type="SUPFAM" id="SSF46785">
    <property type="entry name" value="Winged helix' DNA-binding domain"/>
    <property type="match status" value="1"/>
</dbReference>
<feature type="region of interest" description="Disordered" evidence="13">
    <location>
        <begin position="1892"/>
        <end position="1916"/>
    </location>
</feature>
<evidence type="ECO:0000256" key="13">
    <source>
        <dbReference type="SAM" id="MobiDB-lite"/>
    </source>
</evidence>
<organism evidence="16 17">
    <name type="scientific">Chaetoceros tenuissimus</name>
    <dbReference type="NCBI Taxonomy" id="426638"/>
    <lineage>
        <taxon>Eukaryota</taxon>
        <taxon>Sar</taxon>
        <taxon>Stramenopiles</taxon>
        <taxon>Ochrophyta</taxon>
        <taxon>Bacillariophyta</taxon>
        <taxon>Coscinodiscophyceae</taxon>
        <taxon>Chaetocerotophycidae</taxon>
        <taxon>Chaetocerotales</taxon>
        <taxon>Chaetocerotaceae</taxon>
        <taxon>Chaetoceros</taxon>
    </lineage>
</organism>
<evidence type="ECO:0000256" key="12">
    <source>
        <dbReference type="SAM" id="Coils"/>
    </source>
</evidence>
<dbReference type="FunFam" id="1.10.10.10:FF:000027">
    <property type="entry name" value="Heat shock transcription factor 1"/>
    <property type="match status" value="1"/>
</dbReference>
<dbReference type="PANTHER" id="PTHR46022">
    <property type="entry name" value="PROTEIN PATCHED"/>
    <property type="match status" value="1"/>
</dbReference>
<dbReference type="PANTHER" id="PTHR46022:SF1">
    <property type="entry name" value="PROTEIN PATCHED"/>
    <property type="match status" value="1"/>
</dbReference>
<feature type="coiled-coil region" evidence="12">
    <location>
        <begin position="179"/>
        <end position="206"/>
    </location>
</feature>
<evidence type="ECO:0000256" key="8">
    <source>
        <dbReference type="ARBA" id="ARBA00023163"/>
    </source>
</evidence>
<dbReference type="GO" id="GO:0008158">
    <property type="term" value="F:hedgehog receptor activity"/>
    <property type="evidence" value="ECO:0007669"/>
    <property type="project" value="TreeGrafter"/>
</dbReference>
<dbReference type="InterPro" id="IPR036388">
    <property type="entry name" value="WH-like_DNA-bd_sf"/>
</dbReference>
<evidence type="ECO:0000256" key="6">
    <source>
        <dbReference type="ARBA" id="ARBA00023125"/>
    </source>
</evidence>
<keyword evidence="7 14" id="KW-0472">Membrane</keyword>
<feature type="transmembrane region" description="Helical" evidence="14">
    <location>
        <begin position="1733"/>
        <end position="1756"/>
    </location>
</feature>
<gene>
    <name evidence="16" type="ORF">CTEN210_01956</name>
</gene>
<dbReference type="InterPro" id="IPR000232">
    <property type="entry name" value="HSF_DNA-bd"/>
</dbReference>
<evidence type="ECO:0000256" key="2">
    <source>
        <dbReference type="ARBA" id="ARBA00004141"/>
    </source>
</evidence>
<dbReference type="Proteomes" id="UP001054902">
    <property type="component" value="Unassembled WGS sequence"/>
</dbReference>
<dbReference type="InterPro" id="IPR036390">
    <property type="entry name" value="WH_DNA-bd_sf"/>
</dbReference>
<sequence length="1916" mass="212455">MEPNKADLEQKLKIASNLECPIFLKKCYHMITSCDDNIVEWSEDGTAFSIKQQEVLAAKVLPQYFKHNNFSSFVRQLNFYGFTKTKDLNLPLLASPNDGGVKPFECHSSTIDLARQWQFHHSHFVRDKPELLIHISRRHYGNDGKNRPRSRTKSFNELIGNNYEDKNVKAKDSSLQKEQDLVSKELQNLKGQLSSMEDKMKKLTDFMSNVDLAQIESNTESSVQCQSQVLNAPNIASKQSSDSRQVYAMNEVSTPLETSINDAISNSNPDNDKMILLKESQLFDKTAPIVAEDSVRDHSISMPKITTDLASPTSLIAPTVSMSNHVASMNLPELGLEGVDEDLVLDEDGSSTSVDSESSSQSRPVFRKKRSSIISDHEMDIDDLISSSFNHDNCENDIVGSVQIDSNSLPRNGDICKMTSDEDIQDLLPAIIVEERTDAGSQVASSSLAQDLSDNEEDLLDQSHLLNLERCLAMLPISDRIKFVTDIMNSISDLDTLRSQGMKIVPCDSNANINDHMSFARFLSVFIGVGFTRDDILEDEVYQIWARRSSKHFADMEYARSVGAKAGASTLLAMAKTRNEGENIMSKSNLDEVVDRMKKVESVTVEHDGITFDWKDVCASNNLGPGTVYQFPCVRLTPMDLYKESRWYMTETDRLTWYEKGIQANVIKPRIPRFGIMQKDCATATQCGPLLQQRISSDDALLLFGDLTAMSMSDPCRICIETTFEARMEQGAAGVRGLFGLIANYIGQSAAAFAGVPETQAKMAEIAGKALSIYTKMGENGREMFEEFTTYYTARALYTQLGALQYINGYESVHAAVTASGGTMTPLTARLLEFVAEPSDLLDPVKAKNAGAAVAAKDLAAHADGDFWEVNTAGNPYPFEIAAAQFQSPLGGSGLDLSGETQSMSVHLDAANYGKPEWAPGSPDPNSDEWITLVESDPIYKWFMAGEEEIEAGCGNIQPNPALLPFQWCTKHNQPLYPEVASMNKLHFVKMWYNLLLDNNFLGITQGEDDPYSWTNGNGCGYDLGGERYSYNQAGVNESDILENSSGDLYFLDEGSSIGALDKSLLIGGANFDVNGTYESVTTFQNIYPMAIPENVVERVSHCNRPGGGIDITTSDAVEILEGFKRKMVDIWSEGWDDSTDGNVQFTAFFDSVGTAGTFNFTLREISDDSSFLTFISILIIAGISMAFLFNCNMVKSRMGVTFVGVVLVVLSFVGSLGFAVLLGIKINLNMAWTLPFIMIGLGVDDMYIVLSALNSRRGNEKEDFVEAMQEVVAPVTMTSLINFCMFAVMNIIDIGAIYITAQAAMISVFFLYISIVFCFPTYCYFDMKRQEAHRLDIAMCVKRNSDHNESEEMVKSESIVFKVYKSLFLTKSILAKILQLVVVLGAIALMVAGGIGIKEREVGVGIEEFFPSSHQGNRWAEIRNTDLASWPMGMSWGKVDYADPDVQLKMMKQFEDVIELDYVSETDTKWLWISEFNLWTTKHCDANFVRNDPNVLQCGADQIYTDEDGISSTCEGSWVENTIGLKTKSVTNIFSEQCSPFEGGVCREASEMFVQDLAALGVDRDTAISEGKSYCPITENWSEDKLRFCIEKWRLFTGGSGGLIASQGSEYKLSDGEVCNGEYNNDGNLTSPIEISASPTIYAVKLYSHQDTVNMIKQTRAVCDDDETIHCFMTGIPFDFWEQYLTVNETLLTMCAVAVATGLVVATAFLFLELDPVDESFTAGKKIVASAFGGVIIAFIILLSLIPVIGISLLLDVNLTAFSIFSFVLSVAYATEFSVHVVHRFLSAPLSIESAEDRVEYTMKFLAQPLTLSFVSSAVGIACLAFTKFEFNERFFFRPLMIVVVVTYFMGTFLLPILLSFMNFDFLKVGHKGEADVLKTEEGWQHKSLHFNGNGNPNSYRKKASYDDSPQEIEA</sequence>
<keyword evidence="17" id="KW-1185">Reference proteome</keyword>
<comment type="subcellular location">
    <subcellularLocation>
        <location evidence="2">Membrane</location>
        <topology evidence="2">Multi-pass membrane protein</topology>
    </subcellularLocation>
    <subcellularLocation>
        <location evidence="1">Nucleus</location>
    </subcellularLocation>
</comment>
<feature type="transmembrane region" description="Helical" evidence="14">
    <location>
        <begin position="1202"/>
        <end position="1225"/>
    </location>
</feature>
<dbReference type="GO" id="GO:0005119">
    <property type="term" value="F:smoothened binding"/>
    <property type="evidence" value="ECO:0007669"/>
    <property type="project" value="TreeGrafter"/>
</dbReference>
<keyword evidence="3 14" id="KW-0812">Transmembrane</keyword>
<feature type="transmembrane region" description="Helical" evidence="14">
    <location>
        <begin position="1272"/>
        <end position="1293"/>
    </location>
</feature>
<comment type="caution">
    <text evidence="16">The sequence shown here is derived from an EMBL/GenBank/DDBJ whole genome shotgun (WGS) entry which is preliminary data.</text>
</comment>
<name>A0AAD3GZX2_9STRA</name>
<feature type="transmembrane region" description="Helical" evidence="14">
    <location>
        <begin position="1172"/>
        <end position="1190"/>
    </location>
</feature>
<accession>A0AAD3GZX2</accession>
<dbReference type="Gene3D" id="1.20.1640.10">
    <property type="entry name" value="Multidrug efflux transporter AcrB transmembrane domain"/>
    <property type="match status" value="2"/>
</dbReference>
<feature type="transmembrane region" description="Helical" evidence="14">
    <location>
        <begin position="1231"/>
        <end position="1251"/>
    </location>
</feature>
<feature type="compositionally biased region" description="Low complexity" evidence="13">
    <location>
        <begin position="350"/>
        <end position="362"/>
    </location>
</feature>
<keyword evidence="9" id="KW-0325">Glycoprotein</keyword>
<keyword evidence="6" id="KW-0238">DNA-binding</keyword>
<feature type="transmembrane region" description="Helical" evidence="14">
    <location>
        <begin position="1378"/>
        <end position="1398"/>
    </location>
</feature>